<dbReference type="EMBL" id="CP034207">
    <property type="protein sequence ID" value="QBZ60253.1"/>
    <property type="molecule type" value="Genomic_DNA"/>
</dbReference>
<accession>A0A4P7NEM3</accession>
<evidence type="ECO:0000313" key="1">
    <source>
        <dbReference type="EMBL" id="QBZ60253.1"/>
    </source>
</evidence>
<protein>
    <submittedName>
        <fullName evidence="1">Uncharacterized protein</fullName>
    </submittedName>
</protein>
<dbReference type="Proteomes" id="UP000294847">
    <property type="component" value="Chromosome 4"/>
</dbReference>
<organism evidence="1 2">
    <name type="scientific">Pyricularia oryzae</name>
    <name type="common">Rice blast fungus</name>
    <name type="synonym">Magnaporthe oryzae</name>
    <dbReference type="NCBI Taxonomy" id="318829"/>
    <lineage>
        <taxon>Eukaryota</taxon>
        <taxon>Fungi</taxon>
        <taxon>Dikarya</taxon>
        <taxon>Ascomycota</taxon>
        <taxon>Pezizomycotina</taxon>
        <taxon>Sordariomycetes</taxon>
        <taxon>Sordariomycetidae</taxon>
        <taxon>Magnaporthales</taxon>
        <taxon>Pyriculariaceae</taxon>
        <taxon>Pyricularia</taxon>
    </lineage>
</organism>
<feature type="non-terminal residue" evidence="1">
    <location>
        <position position="1"/>
    </location>
</feature>
<reference evidence="1 2" key="1">
    <citation type="journal article" date="2019" name="Mol. Biol. Evol.">
        <title>Blast fungal genomes show frequent chromosomal changes, gene gains and losses, and effector gene turnover.</title>
        <authorList>
            <person name="Gomez Luciano L.B."/>
            <person name="Jason Tsai I."/>
            <person name="Chuma I."/>
            <person name="Tosa Y."/>
            <person name="Chen Y.H."/>
            <person name="Li J.Y."/>
            <person name="Li M.Y."/>
            <person name="Jade Lu M.Y."/>
            <person name="Nakayashiki H."/>
            <person name="Li W.H."/>
        </authorList>
    </citation>
    <scope>NUCLEOTIDE SEQUENCE [LARGE SCALE GENOMIC DNA]</scope>
    <source>
        <strain evidence="1">MZ5-1-6</strain>
    </source>
</reference>
<gene>
    <name evidence="1" type="ORF">PoMZ_07192</name>
</gene>
<name>A0A4P7NEM3_PYROR</name>
<proteinExistence type="predicted"/>
<feature type="non-terminal residue" evidence="1">
    <location>
        <position position="222"/>
    </location>
</feature>
<evidence type="ECO:0000313" key="2">
    <source>
        <dbReference type="Proteomes" id="UP000294847"/>
    </source>
</evidence>
<dbReference type="AlphaFoldDB" id="A0A4P7NEM3"/>
<sequence>LDVSDLHVSLAAAVVLATWWDFGSSSGRVAEWQLVLEATERHSAGDNFSAVRRRFCVCVCSFHPGQIGDGGGCTRRLFGSLALQVVESGSKRQVDESNAEGLCRTMDCSKSLADRYPITGIGDTGNILIGFQKRWWCPFPTSPPLTSVATCCGPSDIPCVGLRDAGMTHGNRFPRCANRRLSSNCKTCNNGNTIANSCEQVLGLCQAGRQRRRRRRWPNKRR</sequence>